<accession>A0ABQ8MWE3</accession>
<proteinExistence type="predicted"/>
<name>A0ABQ8MWE3_LABRO</name>
<reference evidence="1 2" key="1">
    <citation type="submission" date="2022-01" db="EMBL/GenBank/DDBJ databases">
        <title>A high-quality chromosome-level genome assembly of rohu carp, Labeo rohita.</title>
        <authorList>
            <person name="Arick M.A. II"/>
            <person name="Hsu C.-Y."/>
            <person name="Magbanua Z."/>
            <person name="Pechanova O."/>
            <person name="Grover C."/>
            <person name="Miller E."/>
            <person name="Thrash A."/>
            <person name="Ezzel L."/>
            <person name="Alam S."/>
            <person name="Benzie J."/>
            <person name="Hamilton M."/>
            <person name="Karsi A."/>
            <person name="Lawrence M.L."/>
            <person name="Peterson D.G."/>
        </authorList>
    </citation>
    <scope>NUCLEOTIDE SEQUENCE [LARGE SCALE GENOMIC DNA]</scope>
    <source>
        <strain evidence="2">BAU-BD-2019</strain>
        <tissue evidence="1">Blood</tissue>
    </source>
</reference>
<protein>
    <submittedName>
        <fullName evidence="1">Obscurin</fullName>
    </submittedName>
</protein>
<gene>
    <name evidence="1" type="ORF">H4Q32_003538</name>
</gene>
<organism evidence="1 2">
    <name type="scientific">Labeo rohita</name>
    <name type="common">Indian major carp</name>
    <name type="synonym">Cyprinus rohita</name>
    <dbReference type="NCBI Taxonomy" id="84645"/>
    <lineage>
        <taxon>Eukaryota</taxon>
        <taxon>Metazoa</taxon>
        <taxon>Chordata</taxon>
        <taxon>Craniata</taxon>
        <taxon>Vertebrata</taxon>
        <taxon>Euteleostomi</taxon>
        <taxon>Actinopterygii</taxon>
        <taxon>Neopterygii</taxon>
        <taxon>Teleostei</taxon>
        <taxon>Ostariophysi</taxon>
        <taxon>Cypriniformes</taxon>
        <taxon>Cyprinidae</taxon>
        <taxon>Labeoninae</taxon>
        <taxon>Labeonini</taxon>
        <taxon>Labeo</taxon>
    </lineage>
</organism>
<comment type="caution">
    <text evidence="1">The sequence shown here is derived from an EMBL/GenBank/DDBJ whole genome shotgun (WGS) entry which is preliminary data.</text>
</comment>
<dbReference type="EMBL" id="JACTAM010000002">
    <property type="protein sequence ID" value="KAI2667135.1"/>
    <property type="molecule type" value="Genomic_DNA"/>
</dbReference>
<keyword evidence="2" id="KW-1185">Reference proteome</keyword>
<evidence type="ECO:0000313" key="1">
    <source>
        <dbReference type="EMBL" id="KAI2667135.1"/>
    </source>
</evidence>
<dbReference type="Proteomes" id="UP000830375">
    <property type="component" value="Unassembled WGS sequence"/>
</dbReference>
<evidence type="ECO:0000313" key="2">
    <source>
        <dbReference type="Proteomes" id="UP000830375"/>
    </source>
</evidence>
<sequence>MNTHPEKWAAIAPAPGEQLGVQCLAQGHFSHGIEGGKSAVYSQFLLNTRPHKDPAAFHVDTDQEAQQSSFSQFLDFALLSVGSSFTVGVTEKERDITIMAAAKFSQPQALGHTCILIATPVIQPARESAATAERAHIMEATADCQLKLQLIFLSQVKSQLIFQSHVTSQLIIQSLFTFQLIFQSLVVSAIPRSWKSVLKYLRLASSMEDPPLVSVSGIPKPSLSTPPVPELIPPSAALSIMGIALRCVWAMYTTTESPEKAACAPDPPEAAVSAAVSSEATMPTTVPPEVPAYTAEPQEMATSASALCKVVAPSDTPPARELSSCSEPAMEAVSELPVCLVMAMEATSEFPVCPVPATEAIFELSFCPEPAMEAGYERHAQRDR</sequence>